<evidence type="ECO:0000313" key="4">
    <source>
        <dbReference type="Proteomes" id="UP000440224"/>
    </source>
</evidence>
<evidence type="ECO:0000256" key="1">
    <source>
        <dbReference type="ARBA" id="ARBA00023125"/>
    </source>
</evidence>
<dbReference type="Gene3D" id="1.10.260.40">
    <property type="entry name" value="lambda repressor-like DNA-binding domains"/>
    <property type="match status" value="1"/>
</dbReference>
<dbReference type="PROSITE" id="PS50943">
    <property type="entry name" value="HTH_CROC1"/>
    <property type="match status" value="1"/>
</dbReference>
<dbReference type="SMART" id="SM00530">
    <property type="entry name" value="HTH_XRE"/>
    <property type="match status" value="1"/>
</dbReference>
<proteinExistence type="predicted"/>
<dbReference type="CDD" id="cd00093">
    <property type="entry name" value="HTH_XRE"/>
    <property type="match status" value="1"/>
</dbReference>
<accession>A0A6N7Q1T5</accession>
<name>A0A6N7Q1T5_9BACT</name>
<dbReference type="Pfam" id="PF13560">
    <property type="entry name" value="HTH_31"/>
    <property type="match status" value="1"/>
</dbReference>
<dbReference type="InterPro" id="IPR050807">
    <property type="entry name" value="TransReg_Diox_bact_type"/>
</dbReference>
<dbReference type="PANTHER" id="PTHR46797:SF1">
    <property type="entry name" value="METHYLPHOSPHONATE SYNTHASE"/>
    <property type="match status" value="1"/>
</dbReference>
<dbReference type="InterPro" id="IPR001387">
    <property type="entry name" value="Cro/C1-type_HTH"/>
</dbReference>
<dbReference type="EMBL" id="WJIE01000027">
    <property type="protein sequence ID" value="MRG98243.1"/>
    <property type="molecule type" value="Genomic_DNA"/>
</dbReference>
<feature type="domain" description="HTH cro/C1-type" evidence="2">
    <location>
        <begin position="22"/>
        <end position="76"/>
    </location>
</feature>
<dbReference type="AlphaFoldDB" id="A0A6N7Q1T5"/>
<gene>
    <name evidence="3" type="ORF">GF068_40980</name>
</gene>
<organism evidence="3 4">
    <name type="scientific">Polyangium spumosum</name>
    <dbReference type="NCBI Taxonomy" id="889282"/>
    <lineage>
        <taxon>Bacteria</taxon>
        <taxon>Pseudomonadati</taxon>
        <taxon>Myxococcota</taxon>
        <taxon>Polyangia</taxon>
        <taxon>Polyangiales</taxon>
        <taxon>Polyangiaceae</taxon>
        <taxon>Polyangium</taxon>
    </lineage>
</organism>
<dbReference type="Proteomes" id="UP000440224">
    <property type="component" value="Unassembled WGS sequence"/>
</dbReference>
<dbReference type="GO" id="GO:0005829">
    <property type="term" value="C:cytosol"/>
    <property type="evidence" value="ECO:0007669"/>
    <property type="project" value="TreeGrafter"/>
</dbReference>
<keyword evidence="4" id="KW-1185">Reference proteome</keyword>
<protein>
    <submittedName>
        <fullName evidence="3">Helix-turn-helix domain-containing protein</fullName>
    </submittedName>
</protein>
<evidence type="ECO:0000259" key="2">
    <source>
        <dbReference type="PROSITE" id="PS50943"/>
    </source>
</evidence>
<evidence type="ECO:0000313" key="3">
    <source>
        <dbReference type="EMBL" id="MRG98243.1"/>
    </source>
</evidence>
<reference evidence="3 4" key="1">
    <citation type="submission" date="2019-10" db="EMBL/GenBank/DDBJ databases">
        <title>A soil myxobacterium in the family Polyangiaceae.</title>
        <authorList>
            <person name="Li Y."/>
            <person name="Wang J."/>
        </authorList>
    </citation>
    <scope>NUCLEOTIDE SEQUENCE [LARGE SCALE GENOMIC DNA]</scope>
    <source>
        <strain evidence="3 4">DSM 14734</strain>
    </source>
</reference>
<dbReference type="RefSeq" id="WP_153825017.1">
    <property type="nucleotide sequence ID" value="NZ_WJIE01000027.1"/>
</dbReference>
<dbReference type="GO" id="GO:0003700">
    <property type="term" value="F:DNA-binding transcription factor activity"/>
    <property type="evidence" value="ECO:0007669"/>
    <property type="project" value="TreeGrafter"/>
</dbReference>
<dbReference type="SUPFAM" id="SSF47413">
    <property type="entry name" value="lambda repressor-like DNA-binding domains"/>
    <property type="match status" value="1"/>
</dbReference>
<dbReference type="PANTHER" id="PTHR46797">
    <property type="entry name" value="HTH-TYPE TRANSCRIPTIONAL REGULATOR"/>
    <property type="match status" value="1"/>
</dbReference>
<dbReference type="InterPro" id="IPR010982">
    <property type="entry name" value="Lambda_DNA-bd_dom_sf"/>
</dbReference>
<sequence>MRTSVSRREDLHPFVAKLGARIRDLRLERGMSLEQLRKKTGIVVSHLSLIERGHVVLTVGTVDRIARALGLTPMFLVLLPEESELEAVVERMGHMNADKLARMYERVSASKSLHLKKPRPRGSHGP</sequence>
<dbReference type="OrthoDB" id="9814751at2"/>
<dbReference type="GO" id="GO:0003677">
    <property type="term" value="F:DNA binding"/>
    <property type="evidence" value="ECO:0007669"/>
    <property type="project" value="UniProtKB-KW"/>
</dbReference>
<comment type="caution">
    <text evidence="3">The sequence shown here is derived from an EMBL/GenBank/DDBJ whole genome shotgun (WGS) entry which is preliminary data.</text>
</comment>
<keyword evidence="1" id="KW-0238">DNA-binding</keyword>